<feature type="compositionally biased region" description="Polar residues" evidence="1">
    <location>
        <begin position="46"/>
        <end position="58"/>
    </location>
</feature>
<evidence type="ECO:0000313" key="3">
    <source>
        <dbReference type="Proteomes" id="UP000304880"/>
    </source>
</evidence>
<accession>A0A5C4R0M9</accession>
<keyword evidence="3" id="KW-1185">Reference proteome</keyword>
<dbReference type="RefSeq" id="WP_218062376.1">
    <property type="nucleotide sequence ID" value="NZ_VDDC01000116.1"/>
</dbReference>
<reference evidence="2 3" key="1">
    <citation type="submission" date="2019-06" db="EMBL/GenBank/DDBJ databases">
        <authorList>
            <person name="Li J."/>
        </authorList>
    </citation>
    <scope>NUCLEOTIDE SEQUENCE [LARGE SCALE GENOMIC DNA]</scope>
    <source>
        <strain evidence="2 3">CGMCC 1.8012</strain>
    </source>
</reference>
<dbReference type="Proteomes" id="UP000304880">
    <property type="component" value="Unassembled WGS sequence"/>
</dbReference>
<organism evidence="2 3">
    <name type="scientific">Paracoccus haeundaensis</name>
    <dbReference type="NCBI Taxonomy" id="225362"/>
    <lineage>
        <taxon>Bacteria</taxon>
        <taxon>Pseudomonadati</taxon>
        <taxon>Pseudomonadota</taxon>
        <taxon>Alphaproteobacteria</taxon>
        <taxon>Rhodobacterales</taxon>
        <taxon>Paracoccaceae</taxon>
        <taxon>Paracoccus</taxon>
    </lineage>
</organism>
<sequence>MTYDNEAGTSHGSMSISAMFDTNADAQNAVSRLETLGISRTQIRTVEGAAQSTEQRASTTDDKGFWD</sequence>
<comment type="caution">
    <text evidence="2">The sequence shown here is derived from an EMBL/GenBank/DDBJ whole genome shotgun (WGS) entry which is preliminary data.</text>
</comment>
<dbReference type="EMBL" id="VDDC01000116">
    <property type="protein sequence ID" value="TNH37459.1"/>
    <property type="molecule type" value="Genomic_DNA"/>
</dbReference>
<protein>
    <submittedName>
        <fullName evidence="2">Uncharacterized protein</fullName>
    </submittedName>
</protein>
<proteinExistence type="predicted"/>
<evidence type="ECO:0000313" key="2">
    <source>
        <dbReference type="EMBL" id="TNH37459.1"/>
    </source>
</evidence>
<evidence type="ECO:0000256" key="1">
    <source>
        <dbReference type="SAM" id="MobiDB-lite"/>
    </source>
</evidence>
<gene>
    <name evidence="2" type="ORF">FHD67_20225</name>
</gene>
<dbReference type="AlphaFoldDB" id="A0A5C4R0M9"/>
<feature type="region of interest" description="Disordered" evidence="1">
    <location>
        <begin position="46"/>
        <end position="67"/>
    </location>
</feature>
<feature type="non-terminal residue" evidence="2">
    <location>
        <position position="67"/>
    </location>
</feature>
<name>A0A5C4R0M9_9RHOB</name>